<dbReference type="GO" id="GO:0016787">
    <property type="term" value="F:hydrolase activity"/>
    <property type="evidence" value="ECO:0007669"/>
    <property type="project" value="UniProtKB-KW"/>
</dbReference>
<dbReference type="PANTHER" id="PTHR31118">
    <property type="entry name" value="CYCLASE-LIKE PROTEIN 2"/>
    <property type="match status" value="1"/>
</dbReference>
<name>A0ABV1ZWS5_9ACTN</name>
<dbReference type="EMBL" id="JBEQNB010000009">
    <property type="protein sequence ID" value="MES0835565.1"/>
    <property type="molecule type" value="Genomic_DNA"/>
</dbReference>
<proteinExistence type="predicted"/>
<dbReference type="PANTHER" id="PTHR31118:SF32">
    <property type="entry name" value="KYNURENINE FORMAMIDASE"/>
    <property type="match status" value="1"/>
</dbReference>
<dbReference type="Gene3D" id="3.50.30.50">
    <property type="entry name" value="Putative cyclase"/>
    <property type="match status" value="1"/>
</dbReference>
<reference evidence="1 2" key="1">
    <citation type="submission" date="2024-06" db="EMBL/GenBank/DDBJ databases">
        <authorList>
            <person name="Bataeva Y.V."/>
            <person name="Grigorian L.N."/>
            <person name="Solomentsev V.I."/>
        </authorList>
    </citation>
    <scope>NUCLEOTIDE SEQUENCE [LARGE SCALE GENOMIC DNA]</scope>
    <source>
        <strain evidence="2">SCPM-O-B-12605 (RCAM04882)</strain>
    </source>
</reference>
<keyword evidence="1" id="KW-0378">Hydrolase</keyword>
<dbReference type="RefSeq" id="WP_267949453.1">
    <property type="nucleotide sequence ID" value="NZ_JBEQNA010000011.1"/>
</dbReference>
<dbReference type="EC" id="3.5.-.-" evidence="1"/>
<dbReference type="InterPro" id="IPR007325">
    <property type="entry name" value="KFase/CYL"/>
</dbReference>
<dbReference type="SUPFAM" id="SSF102198">
    <property type="entry name" value="Putative cyclase"/>
    <property type="match status" value="1"/>
</dbReference>
<comment type="caution">
    <text evidence="1">The sequence shown here is derived from an EMBL/GenBank/DDBJ whole genome shotgun (WGS) entry which is preliminary data.</text>
</comment>
<accession>A0ABV1ZWS5</accession>
<sequence>MPKLVDVSHQITDGMTTSPGVPRPVVREGVSVPGAVPGHGDSSGRVTMVGATGTYVEMPAHRYRDGADLADLDLARVAGLPGTVVTAASSPEIGPEAFGGLDLRGRAVLVRTGWDRHWRTEAYGRFDHPRLTETAAKALVEAGAVLVGIDSVGVDDTSPASEGARPALAVLLAAGIPVVSHLCLLDQLPEEGFTFFAAPPKVRGMAAFPVRAFALTG</sequence>
<organism evidence="1 2">
    <name type="scientific">Nocardiopsis tropica</name>
    <dbReference type="NCBI Taxonomy" id="109330"/>
    <lineage>
        <taxon>Bacteria</taxon>
        <taxon>Bacillati</taxon>
        <taxon>Actinomycetota</taxon>
        <taxon>Actinomycetes</taxon>
        <taxon>Streptosporangiales</taxon>
        <taxon>Nocardiopsidaceae</taxon>
        <taxon>Nocardiopsis</taxon>
    </lineage>
</organism>
<dbReference type="Pfam" id="PF04199">
    <property type="entry name" value="Cyclase"/>
    <property type="match status" value="1"/>
</dbReference>
<keyword evidence="2" id="KW-1185">Reference proteome</keyword>
<gene>
    <name evidence="1" type="ORF">ABUK86_17435</name>
</gene>
<dbReference type="Proteomes" id="UP001432401">
    <property type="component" value="Unassembled WGS sequence"/>
</dbReference>
<evidence type="ECO:0000313" key="2">
    <source>
        <dbReference type="Proteomes" id="UP001432401"/>
    </source>
</evidence>
<protein>
    <submittedName>
        <fullName evidence="1">Cyclase family protein</fullName>
        <ecNumber evidence="1">3.5.-.-</ecNumber>
    </submittedName>
</protein>
<evidence type="ECO:0000313" key="1">
    <source>
        <dbReference type="EMBL" id="MES0835565.1"/>
    </source>
</evidence>
<dbReference type="InterPro" id="IPR037175">
    <property type="entry name" value="KFase_sf"/>
</dbReference>